<accession>A0A2H9T4R2</accession>
<organism evidence="1">
    <name type="scientific">invertebrate metagenome</name>
    <dbReference type="NCBI Taxonomy" id="1711999"/>
    <lineage>
        <taxon>unclassified sequences</taxon>
        <taxon>metagenomes</taxon>
        <taxon>organismal metagenomes</taxon>
    </lineage>
</organism>
<proteinExistence type="predicted"/>
<dbReference type="EMBL" id="NSIT01000229">
    <property type="protein sequence ID" value="PJE78215.1"/>
    <property type="molecule type" value="Genomic_DNA"/>
</dbReference>
<evidence type="ECO:0000313" key="1">
    <source>
        <dbReference type="EMBL" id="PJE78215.1"/>
    </source>
</evidence>
<sequence length="1293" mass="151405">MLDKKMIFVSLISILILFMTQIVLASPCWHEMLFMKDMSTDDNFLYTDEITLKHKERHLDTDQTQGNITWYSLPNKSHSIQFAFVIHQNDIEHLTFLSQYFQWHYIDNEDPFRPNTKILLLSPLIENEEKIYPFPIKIYYEGSYIKINNVTISLTESPFNLIPFLLKDQDIAFKPVIVSNHSYKEVEPWFHLKLETHKTSDRDESLQERQDIKLESTPTQSVLYVEEKDLLSSLPAYHMDNLVKSLSQSTPTHALPHPSRLKCFDMPSLLANKKNTTKGHIHWLLPDALSTHLCIPMIFHKNKLWVSVPGMTKEKMKLSMKNWHSITAPSETIIPFQADELLPSFSPPEEEDKIITEIMHVSMSREGFSREECLNLLNNWEDSPTFSLSKPPTIKSTLERLCLLQKEAPIKEIETSVKLTYGCSSRLQLISDLSKNVDILQKRQVQETVQFYYPHWKDKHFPLLKINFGQQGKIHYCIHSNETLLPYVKRDFSSSRTVTHSYTEAFNIFSSLLFDNICGDQLLLDRIHVFFTSLYSALNCYKEDKDQIDTYINKENKNLYEGNICAKILALSVRPKEWPSMRKKLLETMIVICIGNKDKEDLIASLYPQWKEKETKHNVLFQIKEMFNEHILFFHNIEMLSSFWKEERLVFHPLTTCHLSKPLELKVSLEHPRMLDETISEQLDIFFSRPNLQHKFLGTEEMKKFLEQQKKSKIERVKKCFRQRVNNALEKCRTSVEGQYLVIKEQENRLAFGGKFHKEKEKQKEQLKQHKTQLMKELPFLKELSNQPINLDGINNVYQQWDNFTEPERIFALMSPENALQRSNEIAQHLQYVAKTSEELSDKQKWFITCRCHTCTLCNTLRKDCVCQEGKGFKEKQLRKRQRNKLYRIKGNFIKNRMSVLSKNTCFPDNLPSKFKNKEGFDMPPPPICRSQHLQKCSQEHIPRDKLLSNIKCSIDNYLIPSIIPCYRDNYNVTAMPNDSETTPWVIRRIGHKKSGPYCTPPPSTRKSLTLRPFLEEKEKIHSTSVMTYTSNKEAEKAIPYIEASMAHFVEPTEEQPLQWQITRKVSSKVQKPICVGFPDKEQAERYLKEHAEKVINHFKKNPTIYKDTLASDLCEPPSAKKIAIEIMPSCEALYHDFSAFQQHIIKLDYKKRRIIPMTITDKGSRLPKTFCLVCLINFGSCGELRHHLEKEHNEPLNQWKKQLYKETDALLNQSKKQEDLFLEIDSYASEAAISRKDIEQLVINKSRAELLKGFTHSSRKSAEISEKNDHSLEESIDFIQLIVDYIHAIIQE</sequence>
<name>A0A2H9T4R2_9ZZZZ</name>
<gene>
    <name evidence="1" type="ORF">CI610_02854</name>
</gene>
<protein>
    <submittedName>
        <fullName evidence="1">Uncharacterized protein</fullName>
    </submittedName>
</protein>
<comment type="caution">
    <text evidence="1">The sequence shown here is derived from an EMBL/GenBank/DDBJ whole genome shotgun (WGS) entry which is preliminary data.</text>
</comment>
<reference evidence="1" key="1">
    <citation type="journal article" date="2017" name="Appl. Environ. Microbiol.">
        <title>Molecular characterization of an Endozoicomonas-like organism causing infection in king scallop Pecten maximus L.</title>
        <authorList>
            <person name="Cano I."/>
            <person name="van Aerle R."/>
            <person name="Ross S."/>
            <person name="Verner-Jeffreys D.W."/>
            <person name="Paley R.K."/>
            <person name="Rimmer G."/>
            <person name="Ryder D."/>
            <person name="Hooper P."/>
            <person name="Stone D."/>
            <person name="Feist S.W."/>
        </authorList>
    </citation>
    <scope>NUCLEOTIDE SEQUENCE</scope>
</reference>